<keyword evidence="4" id="KW-0812">Transmembrane</keyword>
<evidence type="ECO:0000256" key="2">
    <source>
        <dbReference type="ARBA" id="ARBA00022803"/>
    </source>
</evidence>
<keyword evidence="1" id="KW-0677">Repeat</keyword>
<keyword evidence="4" id="KW-1133">Transmembrane helix</keyword>
<dbReference type="GO" id="GO:0060090">
    <property type="term" value="F:molecular adaptor activity"/>
    <property type="evidence" value="ECO:0007669"/>
    <property type="project" value="TreeGrafter"/>
</dbReference>
<protein>
    <submittedName>
        <fullName evidence="5">Tetratricopeptide repeat-containing</fullName>
    </submittedName>
</protein>
<evidence type="ECO:0000313" key="5">
    <source>
        <dbReference type="EMBL" id="QTA91715.1"/>
    </source>
</evidence>
<evidence type="ECO:0000256" key="1">
    <source>
        <dbReference type="ARBA" id="ARBA00022737"/>
    </source>
</evidence>
<dbReference type="Pfam" id="PF13414">
    <property type="entry name" value="TPR_11"/>
    <property type="match status" value="1"/>
</dbReference>
<organism evidence="5 6">
    <name type="scientific">Desulfonema magnum</name>
    <dbReference type="NCBI Taxonomy" id="45655"/>
    <lineage>
        <taxon>Bacteria</taxon>
        <taxon>Pseudomonadati</taxon>
        <taxon>Thermodesulfobacteriota</taxon>
        <taxon>Desulfobacteria</taxon>
        <taxon>Desulfobacterales</taxon>
        <taxon>Desulfococcaceae</taxon>
        <taxon>Desulfonema</taxon>
    </lineage>
</organism>
<dbReference type="GO" id="GO:0072380">
    <property type="term" value="C:TRC complex"/>
    <property type="evidence" value="ECO:0007669"/>
    <property type="project" value="TreeGrafter"/>
</dbReference>
<evidence type="ECO:0000256" key="4">
    <source>
        <dbReference type="SAM" id="Phobius"/>
    </source>
</evidence>
<feature type="transmembrane region" description="Helical" evidence="4">
    <location>
        <begin position="63"/>
        <end position="83"/>
    </location>
</feature>
<gene>
    <name evidence="5" type="ORF">dnm_077890</name>
</gene>
<dbReference type="Gene3D" id="1.25.40.10">
    <property type="entry name" value="Tetratricopeptide repeat domain"/>
    <property type="match status" value="1"/>
</dbReference>
<dbReference type="PANTHER" id="PTHR45831:SF5">
    <property type="entry name" value="STI1 DOMAIN-CONTAINING PROTEIN"/>
    <property type="match status" value="1"/>
</dbReference>
<dbReference type="PROSITE" id="PS50005">
    <property type="entry name" value="TPR"/>
    <property type="match status" value="1"/>
</dbReference>
<sequence>MTNRVNRIISGRKIINGLKNAHEFSALLKRKPRNEMNIYTSLIIVGSLAVGLSYLPFQMPNRYISFIMTVVCTVFYLLLTFLVTKKWMEKKYNEKISSLEKKHDIKISILKKEHDMTTLEKTIRDGTQTLIKNALDYFKLENIKNEMGESAAIENLQLDKYGQIIELLAEFSLILPDHEENKKIVQEEINHQITIYQVDERPFAVFLQRIMGKYIITLNKKLQEKADQRPLRMKKRCPKCAEDVLLEAKVCKHCGHEFKGISATSDHSKIASDRVKKGKKLYRSGKYREAIDVFSSAIELKPDSSAAYYNRAIVYYKIGNNQLAKNDLREASYLGHQRAKELLDKQS</sequence>
<reference evidence="5" key="1">
    <citation type="journal article" date="2021" name="Microb. Physiol.">
        <title>Proteogenomic Insights into the Physiology of Marine, Sulfate-Reducing, Filamentous Desulfonema limicola and Desulfonema magnum.</title>
        <authorList>
            <person name="Schnaars V."/>
            <person name="Wohlbrand L."/>
            <person name="Scheve S."/>
            <person name="Hinrichs C."/>
            <person name="Reinhardt R."/>
            <person name="Rabus R."/>
        </authorList>
    </citation>
    <scope>NUCLEOTIDE SEQUENCE</scope>
    <source>
        <strain evidence="5">4be13</strain>
    </source>
</reference>
<dbReference type="GO" id="GO:0006620">
    <property type="term" value="P:post-translational protein targeting to endoplasmic reticulum membrane"/>
    <property type="evidence" value="ECO:0007669"/>
    <property type="project" value="TreeGrafter"/>
</dbReference>
<dbReference type="SUPFAM" id="SSF48452">
    <property type="entry name" value="TPR-like"/>
    <property type="match status" value="1"/>
</dbReference>
<dbReference type="InterPro" id="IPR011990">
    <property type="entry name" value="TPR-like_helical_dom_sf"/>
</dbReference>
<proteinExistence type="predicted"/>
<dbReference type="KEGG" id="dmm:dnm_077890"/>
<keyword evidence="4" id="KW-0472">Membrane</keyword>
<accession>A0A975BTV9</accession>
<evidence type="ECO:0000256" key="3">
    <source>
        <dbReference type="PROSITE-ProRule" id="PRU00339"/>
    </source>
</evidence>
<dbReference type="PANTHER" id="PTHR45831">
    <property type="entry name" value="LD24721P"/>
    <property type="match status" value="1"/>
</dbReference>
<evidence type="ECO:0000313" key="6">
    <source>
        <dbReference type="Proteomes" id="UP000663722"/>
    </source>
</evidence>
<feature type="transmembrane region" description="Helical" evidence="4">
    <location>
        <begin position="38"/>
        <end position="57"/>
    </location>
</feature>
<name>A0A975BTV9_9BACT</name>
<feature type="repeat" description="TPR" evidence="3">
    <location>
        <begin position="271"/>
        <end position="304"/>
    </location>
</feature>
<dbReference type="EMBL" id="CP061800">
    <property type="protein sequence ID" value="QTA91715.1"/>
    <property type="molecule type" value="Genomic_DNA"/>
</dbReference>
<dbReference type="InterPro" id="IPR047150">
    <property type="entry name" value="SGT"/>
</dbReference>
<dbReference type="Proteomes" id="UP000663722">
    <property type="component" value="Chromosome"/>
</dbReference>
<dbReference type="AlphaFoldDB" id="A0A975BTV9"/>
<dbReference type="GO" id="GO:0016020">
    <property type="term" value="C:membrane"/>
    <property type="evidence" value="ECO:0007669"/>
    <property type="project" value="TreeGrafter"/>
</dbReference>
<keyword evidence="6" id="KW-1185">Reference proteome</keyword>
<dbReference type="SMART" id="SM00028">
    <property type="entry name" value="TPR"/>
    <property type="match status" value="2"/>
</dbReference>
<keyword evidence="2 3" id="KW-0802">TPR repeat</keyword>
<dbReference type="InterPro" id="IPR019734">
    <property type="entry name" value="TPR_rpt"/>
</dbReference>